<dbReference type="EMBL" id="HQ629620">
    <property type="protein sequence ID" value="ADT71694.1"/>
    <property type="molecule type" value="Genomic_DNA"/>
</dbReference>
<name>K7NAB7_9ZZZZ</name>
<accession>K7NAB7</accession>
<evidence type="ECO:0000256" key="1">
    <source>
        <dbReference type="ARBA" id="ARBA00022729"/>
    </source>
</evidence>
<dbReference type="InterPro" id="IPR013517">
    <property type="entry name" value="FG-GAP"/>
</dbReference>
<proteinExistence type="predicted"/>
<sequence>MDGVIDLCDTPDVVVVVTRPPAERNIAFADPARIYVLDGNTGIVRTIVDAAVLPGYTPALADVDGDGDIDIVAVREVQSQLPEPRAQLVAFAGDGTLLWEGVADFPHAGMGAVAAADLDGDGRVELLVDSQVMDSRGDILFAGSRVADPVIPLAVDLDADGVHEVLWGNAAARADGTPYFDLGDRDVLDGYAVVADLDRDGGPEIFLATRRGLFVLDGDGTVLVGPVTPDIGADGEINDWRRLATVHDLDGDRIPEVALSVNNRFIALNFVPGEAGLCGAFFFSGERSRRLGWGDGIRLSRRWPFGGGLRRYPHLVPVRSRGAWCPRGAADQHHSAGVPRRCRRGQRRVCRNRRGVQCFRFVGAGADGAGVRRGPFAMGTVTPGSGISTRIT</sequence>
<protein>
    <submittedName>
        <fullName evidence="2">FG-GAP repeat/HVR domain protein</fullName>
    </submittedName>
</protein>
<dbReference type="AlphaFoldDB" id="K7NAB7"/>
<dbReference type="InterPro" id="IPR028994">
    <property type="entry name" value="Integrin_alpha_N"/>
</dbReference>
<dbReference type="Pfam" id="PF13517">
    <property type="entry name" value="FG-GAP_3"/>
    <property type="match status" value="1"/>
</dbReference>
<evidence type="ECO:0000313" key="2">
    <source>
        <dbReference type="EMBL" id="ADT71694.1"/>
    </source>
</evidence>
<dbReference type="SUPFAM" id="SSF69318">
    <property type="entry name" value="Integrin alpha N-terminal domain"/>
    <property type="match status" value="1"/>
</dbReference>
<reference evidence="2" key="1">
    <citation type="submission" date="2010-11" db="EMBL/GenBank/DDBJ databases">
        <title>N-linked Glycosylation Genes Found in Metagenome from Hydrothermal Vent Environment.</title>
        <authorList>
            <person name="Xie W."/>
            <person name="Wu S."/>
            <person name="Chen S."/>
            <person name="Xu A."/>
        </authorList>
    </citation>
    <scope>NUCLEOTIDE SEQUENCE</scope>
</reference>
<organism evidence="2">
    <name type="scientific">uncultured organism</name>
    <dbReference type="NCBI Taxonomy" id="155900"/>
    <lineage>
        <taxon>unclassified sequences</taxon>
        <taxon>environmental samples</taxon>
    </lineage>
</organism>
<keyword evidence="1" id="KW-0732">Signal</keyword>